<evidence type="ECO:0000313" key="1">
    <source>
        <dbReference type="EMBL" id="KTD18290.1"/>
    </source>
</evidence>
<reference evidence="1 2" key="1">
    <citation type="submission" date="2015-11" db="EMBL/GenBank/DDBJ databases">
        <title>Genomic analysis of 38 Legionella species identifies large and diverse effector repertoires.</title>
        <authorList>
            <person name="Burstein D."/>
            <person name="Amaro F."/>
            <person name="Zusman T."/>
            <person name="Lifshitz Z."/>
            <person name="Cohen O."/>
            <person name="Gilbert J.A."/>
            <person name="Pupko T."/>
            <person name="Shuman H.A."/>
            <person name="Segal G."/>
        </authorList>
    </citation>
    <scope>NUCLEOTIDE SEQUENCE [LARGE SCALE GENOMIC DNA]</scope>
    <source>
        <strain evidence="1 2">BL-540</strain>
    </source>
</reference>
<evidence type="ECO:0000313" key="2">
    <source>
        <dbReference type="Proteomes" id="UP000055035"/>
    </source>
</evidence>
<gene>
    <name evidence="1" type="ORF">Ljor_2596</name>
</gene>
<comment type="caution">
    <text evidence="1">The sequence shown here is derived from an EMBL/GenBank/DDBJ whole genome shotgun (WGS) entry which is preliminary data.</text>
</comment>
<dbReference type="STRING" id="456.Ljor_2596"/>
<dbReference type="AlphaFoldDB" id="A0A0W0VDV8"/>
<dbReference type="PATRIC" id="fig|456.5.peg.2788"/>
<dbReference type="EMBL" id="LNYJ01000011">
    <property type="protein sequence ID" value="KTD18290.1"/>
    <property type="molecule type" value="Genomic_DNA"/>
</dbReference>
<sequence>MQGKNEILNTQLTTFTIENNQKLAELKRSFLFYMKQEPKGKGLLGQTLTFVQLTHSVEVQQLEKDVEGARSWKSMRAAYSKLVEKTVEYGKAFEATVLQFSVDDPESYKRFELAVTHYFRALDACQNAQEALGKKLEQQVKKNDFEEKHRDLAKEVTVLTTRIQSFQKQLEEFTLHLIEIQMEQPKEGRRIPLQAALQNLKKGYERAYDNSYGLSGFWRWLKNLFQKSDRMQEINFLATLSALPDCCDPVRYQAMALVHNKIIESESFGGGSKLKQILANLSGIQLSYNKSDPTLAIFLDKHQELYGQMPVSLQEYYNSHRGEYNQKGSVSFLNYAV</sequence>
<protein>
    <submittedName>
        <fullName evidence="1">Uncharacterized protein</fullName>
    </submittedName>
</protein>
<keyword evidence="2" id="KW-1185">Reference proteome</keyword>
<dbReference type="Proteomes" id="UP000055035">
    <property type="component" value="Unassembled WGS sequence"/>
</dbReference>
<accession>A0A0W0VDV8</accession>
<dbReference type="RefSeq" id="WP_058471965.1">
    <property type="nucleotide sequence ID" value="NZ_CAAAIC010000006.1"/>
</dbReference>
<organism evidence="1 2">
    <name type="scientific">Legionella jordanis</name>
    <dbReference type="NCBI Taxonomy" id="456"/>
    <lineage>
        <taxon>Bacteria</taxon>
        <taxon>Pseudomonadati</taxon>
        <taxon>Pseudomonadota</taxon>
        <taxon>Gammaproteobacteria</taxon>
        <taxon>Legionellales</taxon>
        <taxon>Legionellaceae</taxon>
        <taxon>Legionella</taxon>
    </lineage>
</organism>
<dbReference type="OrthoDB" id="5654345at2"/>
<proteinExistence type="predicted"/>
<name>A0A0W0VDV8_9GAMM</name>